<dbReference type="Proteomes" id="UP000186720">
    <property type="component" value="Unassembled WGS sequence"/>
</dbReference>
<comment type="caution">
    <text evidence="1">The sequence shown here is derived from an EMBL/GenBank/DDBJ whole genome shotgun (WGS) entry which is preliminary data.</text>
</comment>
<proteinExistence type="predicted"/>
<reference evidence="1 2" key="1">
    <citation type="submission" date="2016-11" db="EMBL/GenBank/DDBJ databases">
        <title>Whole Genome Sequencing of Mucilaginibacter polytrichastri RG4-7(T) isolated from the moss sample.</title>
        <authorList>
            <person name="Li Y."/>
        </authorList>
    </citation>
    <scope>NUCLEOTIDE SEQUENCE [LARGE SCALE GENOMIC DNA]</scope>
    <source>
        <strain evidence="1 2">RG4-7</strain>
    </source>
</reference>
<sequence length="502" mass="58816">MKALLDTNIIIHREAGRVTNQDIGILFKWLDKASFEKCIHPITLEEINKNPNKSTVETFNIKLDSYVLLNTTAPMPPIVIDISKKHDINENDRNDTILLNEVFSERVDLLISEDNKIHKKAFELGIQDKVFKINTFLEKITAEYPELVNYKVLSVRQELFGNIDLSDNFFLTLKDDYPGFEKWFNKKANEKAYITINKSNKKLLSFLFLKREDEKEIYSDIEPPFRPKRRLKVGTFKVVGNGFRLGERFLKIIFDNALANKVEEIYVTIFQKREEQLRLIELLEAWGFTVWGMKSNGEYVYIRNFSKTFDIKNPRVTFPYIPTYTKAFLVPIHPAYHTELFPDSILKTESPLNFVDDEPHRNAISKVYVSRSWEKNINKGDVLVFYRTGGFYQSVITTVCIAEEIITNFADEDDFIRICKKRSVYSEQNLRNQWRSNPRSRPFIVSMLYTYSFPQRINLKSLIENEIIPSIEEAPRGFKEITKQQLEKILKLTNTDASYIVN</sequence>
<gene>
    <name evidence="1" type="ORF">RG47T_4736</name>
</gene>
<dbReference type="OrthoDB" id="9773249at2"/>
<keyword evidence="2" id="KW-1185">Reference proteome</keyword>
<evidence type="ECO:0000313" key="1">
    <source>
        <dbReference type="EMBL" id="OKS89252.1"/>
    </source>
</evidence>
<dbReference type="InterPro" id="IPR029060">
    <property type="entry name" value="PIN-like_dom_sf"/>
</dbReference>
<dbReference type="EMBL" id="MPPL01000001">
    <property type="protein sequence ID" value="OKS89252.1"/>
    <property type="molecule type" value="Genomic_DNA"/>
</dbReference>
<dbReference type="SUPFAM" id="SSF88723">
    <property type="entry name" value="PIN domain-like"/>
    <property type="match status" value="1"/>
</dbReference>
<dbReference type="RefSeq" id="WP_074492130.1">
    <property type="nucleotide sequence ID" value="NZ_FPAM01000003.1"/>
</dbReference>
<name>A0A1Q6A5I1_9SPHI</name>
<protein>
    <recommendedName>
        <fullName evidence="3">PIN domain-containing protein</fullName>
    </recommendedName>
</protein>
<dbReference type="CDD" id="cd18699">
    <property type="entry name" value="PIN_VapC_like"/>
    <property type="match status" value="1"/>
</dbReference>
<accession>A0A1Q6A5I1</accession>
<dbReference type="STRING" id="1302689.RG47T_4736"/>
<evidence type="ECO:0000313" key="2">
    <source>
        <dbReference type="Proteomes" id="UP000186720"/>
    </source>
</evidence>
<dbReference type="AlphaFoldDB" id="A0A1Q6A5I1"/>
<evidence type="ECO:0008006" key="3">
    <source>
        <dbReference type="Google" id="ProtNLM"/>
    </source>
</evidence>
<organism evidence="1 2">
    <name type="scientific">Mucilaginibacter polytrichastri</name>
    <dbReference type="NCBI Taxonomy" id="1302689"/>
    <lineage>
        <taxon>Bacteria</taxon>
        <taxon>Pseudomonadati</taxon>
        <taxon>Bacteroidota</taxon>
        <taxon>Sphingobacteriia</taxon>
        <taxon>Sphingobacteriales</taxon>
        <taxon>Sphingobacteriaceae</taxon>
        <taxon>Mucilaginibacter</taxon>
    </lineage>
</organism>